<dbReference type="SUPFAM" id="SSF53271">
    <property type="entry name" value="PRTase-like"/>
    <property type="match status" value="1"/>
</dbReference>
<dbReference type="InterPro" id="IPR000836">
    <property type="entry name" value="PRTase_dom"/>
</dbReference>
<dbReference type="EC" id="2.4.2.10" evidence="2 6"/>
<evidence type="ECO:0000256" key="2">
    <source>
        <dbReference type="ARBA" id="ARBA00011971"/>
    </source>
</evidence>
<evidence type="ECO:0000313" key="8">
    <source>
        <dbReference type="EMBL" id="HER95264.1"/>
    </source>
</evidence>
<comment type="pathway">
    <text evidence="1 6">Pyrimidine metabolism; UMP biosynthesis via de novo pathway; UMP from orotate: step 1/2.</text>
</comment>
<dbReference type="AlphaFoldDB" id="A0A7V2AZ09"/>
<dbReference type="HAMAP" id="MF_01208">
    <property type="entry name" value="PyrE"/>
    <property type="match status" value="1"/>
</dbReference>
<evidence type="ECO:0000256" key="6">
    <source>
        <dbReference type="HAMAP-Rule" id="MF_01208"/>
    </source>
</evidence>
<dbReference type="NCBIfam" id="TIGR00336">
    <property type="entry name" value="pyrE"/>
    <property type="match status" value="1"/>
</dbReference>
<protein>
    <recommendedName>
        <fullName evidence="2 6">Orotate phosphoribosyltransferase</fullName>
        <shortName evidence="6">OPRT</shortName>
        <shortName evidence="6">OPRTase</shortName>
        <ecNumber evidence="2 6">2.4.2.10</ecNumber>
    </recommendedName>
</protein>
<dbReference type="GO" id="GO:0004588">
    <property type="term" value="F:orotate phosphoribosyltransferase activity"/>
    <property type="evidence" value="ECO:0007669"/>
    <property type="project" value="UniProtKB-UniRule"/>
</dbReference>
<comment type="similarity">
    <text evidence="6">Belongs to the purine/pyrimidine phosphoribosyltransferase family. PyrE subfamily.</text>
</comment>
<dbReference type="PANTHER" id="PTHR19278">
    <property type="entry name" value="OROTATE PHOSPHORIBOSYLTRANSFERASE"/>
    <property type="match status" value="1"/>
</dbReference>
<dbReference type="CDD" id="cd06223">
    <property type="entry name" value="PRTases_typeI"/>
    <property type="match status" value="1"/>
</dbReference>
<feature type="binding site" evidence="6">
    <location>
        <position position="106"/>
    </location>
    <ligand>
        <name>5-phospho-alpha-D-ribose 1-diphosphate</name>
        <dbReference type="ChEBI" id="CHEBI:58017"/>
        <note>ligand shared between dimeric partners</note>
    </ligand>
</feature>
<dbReference type="InterPro" id="IPR023031">
    <property type="entry name" value="OPRT"/>
</dbReference>
<dbReference type="InterPro" id="IPR004467">
    <property type="entry name" value="Or_phspho_trans_dom"/>
</dbReference>
<dbReference type="EMBL" id="DSGB01000002">
    <property type="protein sequence ID" value="HER95264.1"/>
    <property type="molecule type" value="Genomic_DNA"/>
</dbReference>
<dbReference type="UniPathway" id="UPA00070">
    <property type="reaction ID" value="UER00119"/>
</dbReference>
<keyword evidence="5 6" id="KW-0665">Pyrimidine biosynthesis</keyword>
<feature type="binding site" evidence="6">
    <location>
        <position position="104"/>
    </location>
    <ligand>
        <name>5-phospho-alpha-D-ribose 1-diphosphate</name>
        <dbReference type="ChEBI" id="CHEBI:58017"/>
        <note>ligand shared between dimeric partners</note>
    </ligand>
</feature>
<feature type="binding site" evidence="6">
    <location>
        <position position="130"/>
    </location>
    <ligand>
        <name>orotate</name>
        <dbReference type="ChEBI" id="CHEBI:30839"/>
    </ligand>
</feature>
<keyword evidence="4 6" id="KW-0808">Transferase</keyword>
<sequence length="218" mass="23813">MTPEDVLARQVATVLLTIGAVSFAPETPFCWASGLKAPMYCDNRLLISYPQVRRSIVEGFVQLLQRHKLEPEVIAGTATAGIPHAAWLADRLALPMVYVRSQAKTHGRGRQIEGRLEPGQRVVLIEDLISTGGSSWAAAEALLAADARVEAVLAIFSYGFPEAQERFAQLGIPCYSLTNLAALLEVAQAHGLLTEETAKVLTEWQADPYSWSQAQRML</sequence>
<feature type="domain" description="Phosphoribosyltransferase" evidence="7">
    <location>
        <begin position="66"/>
        <end position="152"/>
    </location>
</feature>
<comment type="caution">
    <text evidence="6">Lacks conserved residue(s) required for the propagation of feature annotation.</text>
</comment>
<evidence type="ECO:0000256" key="3">
    <source>
        <dbReference type="ARBA" id="ARBA00022676"/>
    </source>
</evidence>
<comment type="cofactor">
    <cofactor evidence="6">
        <name>Mg(2+)</name>
        <dbReference type="ChEBI" id="CHEBI:18420"/>
    </cofactor>
</comment>
<evidence type="ECO:0000256" key="4">
    <source>
        <dbReference type="ARBA" id="ARBA00022679"/>
    </source>
</evidence>
<proteinExistence type="inferred from homology"/>
<evidence type="ECO:0000256" key="1">
    <source>
        <dbReference type="ARBA" id="ARBA00004889"/>
    </source>
</evidence>
<dbReference type="PANTHER" id="PTHR19278:SF9">
    <property type="entry name" value="URIDINE 5'-MONOPHOSPHATE SYNTHASE"/>
    <property type="match status" value="1"/>
</dbReference>
<keyword evidence="6" id="KW-0460">Magnesium</keyword>
<organism evidence="8">
    <name type="scientific">Rhodothermus marinus</name>
    <name type="common">Rhodothermus obamensis</name>
    <dbReference type="NCBI Taxonomy" id="29549"/>
    <lineage>
        <taxon>Bacteria</taxon>
        <taxon>Pseudomonadati</taxon>
        <taxon>Rhodothermota</taxon>
        <taxon>Rhodothermia</taxon>
        <taxon>Rhodothermales</taxon>
        <taxon>Rhodothermaceae</taxon>
        <taxon>Rhodothermus</taxon>
    </lineage>
</organism>
<dbReference type="Pfam" id="PF00156">
    <property type="entry name" value="Pribosyltran"/>
    <property type="match status" value="1"/>
</dbReference>
<gene>
    <name evidence="6" type="primary">pyrE</name>
    <name evidence="8" type="ORF">ENO59_01890</name>
</gene>
<dbReference type="GO" id="GO:0000287">
    <property type="term" value="F:magnesium ion binding"/>
    <property type="evidence" value="ECO:0007669"/>
    <property type="project" value="UniProtKB-UniRule"/>
</dbReference>
<comment type="catalytic activity">
    <reaction evidence="6">
        <text>orotidine 5'-phosphate + diphosphate = orotate + 5-phospho-alpha-D-ribose 1-diphosphate</text>
        <dbReference type="Rhea" id="RHEA:10380"/>
        <dbReference type="ChEBI" id="CHEBI:30839"/>
        <dbReference type="ChEBI" id="CHEBI:33019"/>
        <dbReference type="ChEBI" id="CHEBI:57538"/>
        <dbReference type="ChEBI" id="CHEBI:58017"/>
        <dbReference type="EC" id="2.4.2.10"/>
    </reaction>
</comment>
<feature type="binding site" evidence="6">
    <location>
        <position position="100"/>
    </location>
    <ligand>
        <name>5-phospho-alpha-D-ribose 1-diphosphate</name>
        <dbReference type="ChEBI" id="CHEBI:58017"/>
        <note>ligand shared between dimeric partners</note>
    </ligand>
</feature>
<dbReference type="GO" id="GO:0044205">
    <property type="term" value="P:'de novo' UMP biosynthetic process"/>
    <property type="evidence" value="ECO:0007669"/>
    <property type="project" value="UniProtKB-UniRule"/>
</dbReference>
<keyword evidence="3 6" id="KW-0328">Glycosyltransferase</keyword>
<evidence type="ECO:0000259" key="7">
    <source>
        <dbReference type="Pfam" id="PF00156"/>
    </source>
</evidence>
<name>A0A7V2AZ09_RHOMR</name>
<feature type="binding site" description="in other chain" evidence="6">
    <location>
        <begin position="126"/>
        <end position="134"/>
    </location>
    <ligand>
        <name>5-phospho-alpha-D-ribose 1-diphosphate</name>
        <dbReference type="ChEBI" id="CHEBI:58017"/>
        <note>ligand shared between dimeric partners</note>
    </ligand>
</feature>
<dbReference type="InterPro" id="IPR029057">
    <property type="entry name" value="PRTase-like"/>
</dbReference>
<dbReference type="Gene3D" id="3.40.50.2020">
    <property type="match status" value="1"/>
</dbReference>
<comment type="function">
    <text evidence="6">Catalyzes the transfer of a ribosyl phosphate group from 5-phosphoribose 1-diphosphate to orotate, leading to the formation of orotidine monophosphate (OMP).</text>
</comment>
<reference evidence="8" key="1">
    <citation type="journal article" date="2020" name="mSystems">
        <title>Genome- and Community-Level Interaction Insights into Carbon Utilization and Element Cycling Functions of Hydrothermarchaeota in Hydrothermal Sediment.</title>
        <authorList>
            <person name="Zhou Z."/>
            <person name="Liu Y."/>
            <person name="Xu W."/>
            <person name="Pan J."/>
            <person name="Luo Z.H."/>
            <person name="Li M."/>
        </authorList>
    </citation>
    <scope>NUCLEOTIDE SEQUENCE [LARGE SCALE GENOMIC DNA]</scope>
    <source>
        <strain evidence="8">SpSt-143</strain>
    </source>
</reference>
<comment type="caution">
    <text evidence="8">The sequence shown here is derived from an EMBL/GenBank/DDBJ whole genome shotgun (WGS) entry which is preliminary data.</text>
</comment>
<comment type="subunit">
    <text evidence="6">Homodimer.</text>
</comment>
<accession>A0A7V2AZ09</accession>
<evidence type="ECO:0000256" key="5">
    <source>
        <dbReference type="ARBA" id="ARBA00022975"/>
    </source>
</evidence>
<dbReference type="GO" id="GO:0019856">
    <property type="term" value="P:pyrimidine nucleobase biosynthetic process"/>
    <property type="evidence" value="ECO:0007669"/>
    <property type="project" value="TreeGrafter"/>
</dbReference>